<reference evidence="1" key="1">
    <citation type="journal article" date="2021" name="Nat. Commun.">
        <title>Genetic determinants of endophytism in the Arabidopsis root mycobiome.</title>
        <authorList>
            <person name="Mesny F."/>
            <person name="Miyauchi S."/>
            <person name="Thiergart T."/>
            <person name="Pickel B."/>
            <person name="Atanasova L."/>
            <person name="Karlsson M."/>
            <person name="Huettel B."/>
            <person name="Barry K.W."/>
            <person name="Haridas S."/>
            <person name="Chen C."/>
            <person name="Bauer D."/>
            <person name="Andreopoulos W."/>
            <person name="Pangilinan J."/>
            <person name="LaButti K."/>
            <person name="Riley R."/>
            <person name="Lipzen A."/>
            <person name="Clum A."/>
            <person name="Drula E."/>
            <person name="Henrissat B."/>
            <person name="Kohler A."/>
            <person name="Grigoriev I.V."/>
            <person name="Martin F.M."/>
            <person name="Hacquard S."/>
        </authorList>
    </citation>
    <scope>NUCLEOTIDE SEQUENCE</scope>
    <source>
        <strain evidence="1">FSSC 5 MPI-SDFR-AT-0091</strain>
    </source>
</reference>
<dbReference type="Gene3D" id="3.50.50.60">
    <property type="entry name" value="FAD/NAD(P)-binding domain"/>
    <property type="match status" value="1"/>
</dbReference>
<evidence type="ECO:0008006" key="3">
    <source>
        <dbReference type="Google" id="ProtNLM"/>
    </source>
</evidence>
<gene>
    <name evidence="1" type="ORF">B0J15DRAFT_574916</name>
</gene>
<organism evidence="1 2">
    <name type="scientific">Fusarium solani</name>
    <name type="common">Filamentous fungus</name>
    <dbReference type="NCBI Taxonomy" id="169388"/>
    <lineage>
        <taxon>Eukaryota</taxon>
        <taxon>Fungi</taxon>
        <taxon>Dikarya</taxon>
        <taxon>Ascomycota</taxon>
        <taxon>Pezizomycotina</taxon>
        <taxon>Sordariomycetes</taxon>
        <taxon>Hypocreomycetidae</taxon>
        <taxon>Hypocreales</taxon>
        <taxon>Nectriaceae</taxon>
        <taxon>Fusarium</taxon>
        <taxon>Fusarium solani species complex</taxon>
    </lineage>
</organism>
<evidence type="ECO:0000313" key="2">
    <source>
        <dbReference type="Proteomes" id="UP000736672"/>
    </source>
</evidence>
<comment type="caution">
    <text evidence="1">The sequence shown here is derived from an EMBL/GenBank/DDBJ whole genome shotgun (WGS) entry which is preliminary data.</text>
</comment>
<dbReference type="EMBL" id="JAGTJS010000032">
    <property type="protein sequence ID" value="KAH7231543.1"/>
    <property type="molecule type" value="Genomic_DNA"/>
</dbReference>
<protein>
    <recommendedName>
        <fullName evidence="3">Glucose-methanol-choline oxidoreductase C-terminal domain-containing protein</fullName>
    </recommendedName>
</protein>
<dbReference type="AlphaFoldDB" id="A0A9P9G315"/>
<accession>A0A9P9G315</accession>
<dbReference type="InterPro" id="IPR036188">
    <property type="entry name" value="FAD/NAD-bd_sf"/>
</dbReference>
<name>A0A9P9G315_FUSSL</name>
<proteinExistence type="predicted"/>
<dbReference type="OrthoDB" id="269227at2759"/>
<keyword evidence="2" id="KW-1185">Reference proteome</keyword>
<dbReference type="SUPFAM" id="SSF51905">
    <property type="entry name" value="FAD/NAD(P)-binding domain"/>
    <property type="match status" value="1"/>
</dbReference>
<dbReference type="Proteomes" id="UP000736672">
    <property type="component" value="Unassembled WGS sequence"/>
</dbReference>
<evidence type="ECO:0000313" key="1">
    <source>
        <dbReference type="EMBL" id="KAH7231543.1"/>
    </source>
</evidence>
<sequence length="111" mass="12103">MRCDGGKSTNVGGYECRFMVRPLFRIAHDHEFGPGVKVAVSQDRGRLEATFRQHLESPAMYFSRVPIVVYGVKRLSVVDASVHPISIGGNVGGAVFAVTEKAAELIQARTK</sequence>